<keyword evidence="1 4" id="KW-0732">Signal</keyword>
<dbReference type="SUPFAM" id="SSF101148">
    <property type="entry name" value="Plant invertase/pectin methylesterase inhibitor"/>
    <property type="match status" value="1"/>
</dbReference>
<comment type="similarity">
    <text evidence="3">Belongs to the PMEI family.</text>
</comment>
<evidence type="ECO:0000256" key="1">
    <source>
        <dbReference type="ARBA" id="ARBA00022729"/>
    </source>
</evidence>
<dbReference type="InterPro" id="IPR052421">
    <property type="entry name" value="PCW_Enzyme_Inhibitor"/>
</dbReference>
<dbReference type="Proteomes" id="UP001632038">
    <property type="component" value="Unassembled WGS sequence"/>
</dbReference>
<dbReference type="PANTHER" id="PTHR36710">
    <property type="entry name" value="PECTINESTERASE INHIBITOR-LIKE"/>
    <property type="match status" value="1"/>
</dbReference>
<dbReference type="SMART" id="SM00856">
    <property type="entry name" value="PMEI"/>
    <property type="match status" value="1"/>
</dbReference>
<accession>A0ABD3DJS3</accession>
<evidence type="ECO:0000256" key="2">
    <source>
        <dbReference type="ARBA" id="ARBA00023157"/>
    </source>
</evidence>
<keyword evidence="7" id="KW-1185">Reference proteome</keyword>
<keyword evidence="2" id="KW-1015">Disulfide bond</keyword>
<evidence type="ECO:0000259" key="5">
    <source>
        <dbReference type="SMART" id="SM00856"/>
    </source>
</evidence>
<evidence type="ECO:0000313" key="7">
    <source>
        <dbReference type="Proteomes" id="UP001632038"/>
    </source>
</evidence>
<dbReference type="Pfam" id="PF04043">
    <property type="entry name" value="PMEI"/>
    <property type="match status" value="1"/>
</dbReference>
<evidence type="ECO:0000256" key="4">
    <source>
        <dbReference type="SAM" id="SignalP"/>
    </source>
</evidence>
<dbReference type="InterPro" id="IPR006501">
    <property type="entry name" value="Pectinesterase_inhib_dom"/>
</dbReference>
<dbReference type="InterPro" id="IPR035513">
    <property type="entry name" value="Invertase/methylesterase_inhib"/>
</dbReference>
<feature type="signal peptide" evidence="4">
    <location>
        <begin position="1"/>
        <end position="24"/>
    </location>
</feature>
<feature type="chain" id="PRO_5044779500" description="Pectinesterase inhibitor domain-containing protein" evidence="4">
    <location>
        <begin position="25"/>
        <end position="177"/>
    </location>
</feature>
<evidence type="ECO:0000256" key="3">
    <source>
        <dbReference type="ARBA" id="ARBA00038471"/>
    </source>
</evidence>
<sequence>MNNLCCLTLISLLTISCLVSPSTCDDPDPETMALIADLCSHSKYPRFCSDVLRRRLVSPKTDFSGLTKLTFVISLDYAKAIESFIGQLAAEIVKNQEKQIYLKCQRSYGGIVSLIEGAKVAFDKADYGPMVAQLESCEGHVQFCEDTIGQVISDQDDKMRVLLSMGVYEGQKYLGIK</sequence>
<reference evidence="7" key="1">
    <citation type="journal article" date="2024" name="IScience">
        <title>Strigolactones Initiate the Formation of Haustorium-like Structures in Castilleja.</title>
        <authorList>
            <person name="Buerger M."/>
            <person name="Peterson D."/>
            <person name="Chory J."/>
        </authorList>
    </citation>
    <scope>NUCLEOTIDE SEQUENCE [LARGE SCALE GENOMIC DNA]</scope>
</reference>
<name>A0ABD3DJS3_9LAMI</name>
<dbReference type="EMBL" id="JAVIJP010000017">
    <property type="protein sequence ID" value="KAL3641171.1"/>
    <property type="molecule type" value="Genomic_DNA"/>
</dbReference>
<comment type="caution">
    <text evidence="6">The sequence shown here is derived from an EMBL/GenBank/DDBJ whole genome shotgun (WGS) entry which is preliminary data.</text>
</comment>
<protein>
    <recommendedName>
        <fullName evidence="5">Pectinesterase inhibitor domain-containing protein</fullName>
    </recommendedName>
</protein>
<organism evidence="6 7">
    <name type="scientific">Castilleja foliolosa</name>
    <dbReference type="NCBI Taxonomy" id="1961234"/>
    <lineage>
        <taxon>Eukaryota</taxon>
        <taxon>Viridiplantae</taxon>
        <taxon>Streptophyta</taxon>
        <taxon>Embryophyta</taxon>
        <taxon>Tracheophyta</taxon>
        <taxon>Spermatophyta</taxon>
        <taxon>Magnoliopsida</taxon>
        <taxon>eudicotyledons</taxon>
        <taxon>Gunneridae</taxon>
        <taxon>Pentapetalae</taxon>
        <taxon>asterids</taxon>
        <taxon>lamiids</taxon>
        <taxon>Lamiales</taxon>
        <taxon>Orobanchaceae</taxon>
        <taxon>Pedicularideae</taxon>
        <taxon>Castillejinae</taxon>
        <taxon>Castilleja</taxon>
    </lineage>
</organism>
<dbReference type="AlphaFoldDB" id="A0ABD3DJS3"/>
<dbReference type="Gene3D" id="1.20.140.40">
    <property type="entry name" value="Invertase/pectin methylesterase inhibitor family protein"/>
    <property type="match status" value="1"/>
</dbReference>
<evidence type="ECO:0000313" key="6">
    <source>
        <dbReference type="EMBL" id="KAL3641171.1"/>
    </source>
</evidence>
<proteinExistence type="inferred from homology"/>
<feature type="domain" description="Pectinesterase inhibitor" evidence="5">
    <location>
        <begin position="30"/>
        <end position="176"/>
    </location>
</feature>
<dbReference type="NCBIfam" id="TIGR01614">
    <property type="entry name" value="PME_inhib"/>
    <property type="match status" value="1"/>
</dbReference>
<gene>
    <name evidence="6" type="ORF">CASFOL_016139</name>
</gene>
<dbReference type="PANTHER" id="PTHR36710:SF1">
    <property type="entry name" value="F14J9.2 PROTEIN"/>
    <property type="match status" value="1"/>
</dbReference>